<dbReference type="Pfam" id="PF13759">
    <property type="entry name" value="2OG-FeII_Oxy_5"/>
    <property type="match status" value="1"/>
</dbReference>
<gene>
    <name evidence="1" type="ORF">UFOVP395_3</name>
</gene>
<sequence length="199" mass="23396">MFEELRLRNNPGVLTGKLPDELLAVLKKNIKASTEDRSEYNLRLIGHIEEQYQLKINYQVSHFIEGMAAAYQQMFQYELNMKPKIVDLWVNLQKKHEYNPVHHHFNKLGWVIWVQIPYDLQEELNAPNNVKTVDRKKRNSAFEFIYPKITGELQTHPIFLSKEDEGKIVMFPKGLKHTVYPFFTSDGYRISVAGNLDFV</sequence>
<name>A0A6J5M1S2_9CAUD</name>
<dbReference type="InterPro" id="IPR012668">
    <property type="entry name" value="CHP02466"/>
</dbReference>
<dbReference type="EMBL" id="LR796380">
    <property type="protein sequence ID" value="CAB4140191.1"/>
    <property type="molecule type" value="Genomic_DNA"/>
</dbReference>
<accession>A0A6J5M1S2</accession>
<evidence type="ECO:0008006" key="2">
    <source>
        <dbReference type="Google" id="ProtNLM"/>
    </source>
</evidence>
<dbReference type="Gene3D" id="2.60.120.620">
    <property type="entry name" value="q2cbj1_9rhob like domain"/>
    <property type="match status" value="1"/>
</dbReference>
<protein>
    <recommendedName>
        <fullName evidence="2">2OG-Fe(II) oxygenase</fullName>
    </recommendedName>
</protein>
<organism evidence="1">
    <name type="scientific">uncultured Caudovirales phage</name>
    <dbReference type="NCBI Taxonomy" id="2100421"/>
    <lineage>
        <taxon>Viruses</taxon>
        <taxon>Duplodnaviria</taxon>
        <taxon>Heunggongvirae</taxon>
        <taxon>Uroviricota</taxon>
        <taxon>Caudoviricetes</taxon>
        <taxon>Peduoviridae</taxon>
        <taxon>Maltschvirus</taxon>
        <taxon>Maltschvirus maltsch</taxon>
    </lineage>
</organism>
<reference evidence="1" key="1">
    <citation type="submission" date="2020-04" db="EMBL/GenBank/DDBJ databases">
        <authorList>
            <person name="Chiriac C."/>
            <person name="Salcher M."/>
            <person name="Ghai R."/>
            <person name="Kavagutti S V."/>
        </authorList>
    </citation>
    <scope>NUCLEOTIDE SEQUENCE</scope>
</reference>
<proteinExistence type="predicted"/>
<evidence type="ECO:0000313" key="1">
    <source>
        <dbReference type="EMBL" id="CAB4140191.1"/>
    </source>
</evidence>